<accession>A0A316YKZ0</accession>
<reference evidence="2 3" key="1">
    <citation type="journal article" date="2018" name="Mol. Biol. Evol.">
        <title>Broad Genomic Sampling Reveals a Smut Pathogenic Ancestry of the Fungal Clade Ustilaginomycotina.</title>
        <authorList>
            <person name="Kijpornyongpan T."/>
            <person name="Mondo S.J."/>
            <person name="Barry K."/>
            <person name="Sandor L."/>
            <person name="Lee J."/>
            <person name="Lipzen A."/>
            <person name="Pangilinan J."/>
            <person name="LaButti K."/>
            <person name="Hainaut M."/>
            <person name="Henrissat B."/>
            <person name="Grigoriev I.V."/>
            <person name="Spatafora J.W."/>
            <person name="Aime M.C."/>
        </authorList>
    </citation>
    <scope>NUCLEOTIDE SEQUENCE [LARGE SCALE GENOMIC DNA]</scope>
    <source>
        <strain evidence="2 3">MCA 4198</strain>
    </source>
</reference>
<feature type="compositionally biased region" description="Acidic residues" evidence="1">
    <location>
        <begin position="284"/>
        <end position="295"/>
    </location>
</feature>
<proteinExistence type="predicted"/>
<keyword evidence="3" id="KW-1185">Reference proteome</keyword>
<dbReference type="RefSeq" id="XP_025375921.1">
    <property type="nucleotide sequence ID" value="XM_025518221.1"/>
</dbReference>
<name>A0A316YKZ0_9BASI</name>
<dbReference type="InParanoid" id="A0A316YKZ0"/>
<sequence>MDAADRGSRIVVLSPWAQTHAHLAHPQLVALVQSIVAQDEHEDGEAAIAWTISNRYYTAEVHFEVLACQLFHTRAGAGAATQLSSRRVKGVPSRDRPPDDDESEDGGEGEEEEEEQKEEREDDAALQARVRDVFEALDRPAGGAARVRATPGAIDDEAVRHIATHLDGVDAVVLVVDRSQPYSEHEKLLAALEQSDLGLSGFDLAVSLVVALPPPLRPLEPASSLDDYGPGPSTRASAGPAEQVLDLYTGHGWEFVDLLDDDDNDDLLSALSGSDPGSDAEPGTIEEEEEEEAGAAEEKGLERVREALMTHTWPNLVRKDGDEARAARSARLAQVRSEAGQQPRAPAPGGANGFSDWHGGDGLDGDEDEDEFQDDPLDVFDLARLPGQGDAGAEPTAQDEALARAFLDRINDAQRAGLFAQQPPSSAAAAATVGSGGGQHRDVHQELEDFLASEDPAWPGLASAQSTTAAATTTRATATATASSTAEAWPKSGAAEQDGADAFDDDFSDFVSGQAQHEGEDKDGELLSSHGQASSAMTTAPGGPGIEFEATLSAVQAQAERVRSIADPEKRREKAAEVSLAFAQMVLGGAPPSPSSSPLED</sequence>
<feature type="region of interest" description="Disordered" evidence="1">
    <location>
        <begin position="420"/>
        <end position="441"/>
    </location>
</feature>
<evidence type="ECO:0000256" key="1">
    <source>
        <dbReference type="SAM" id="MobiDB-lite"/>
    </source>
</evidence>
<dbReference type="Proteomes" id="UP000245768">
    <property type="component" value="Unassembled WGS sequence"/>
</dbReference>
<feature type="compositionally biased region" description="Acidic residues" evidence="1">
    <location>
        <begin position="498"/>
        <end position="508"/>
    </location>
</feature>
<dbReference type="GeneID" id="37040137"/>
<dbReference type="PANTHER" id="PTHR14659">
    <property type="entry name" value="ALPHA- AND GAMMA-ADAPTIN-BINDING PROTEIN P34"/>
    <property type="match status" value="1"/>
</dbReference>
<dbReference type="AlphaFoldDB" id="A0A316YKZ0"/>
<dbReference type="OrthoDB" id="3362485at2759"/>
<feature type="compositionally biased region" description="Polar residues" evidence="1">
    <location>
        <begin position="529"/>
        <end position="538"/>
    </location>
</feature>
<dbReference type="InterPro" id="IPR019341">
    <property type="entry name" value="Alpha/Gamma-adaptin-bd_p34"/>
</dbReference>
<feature type="compositionally biased region" description="Low complexity" evidence="1">
    <location>
        <begin position="420"/>
        <end position="431"/>
    </location>
</feature>
<feature type="region of interest" description="Disordered" evidence="1">
    <location>
        <begin position="219"/>
        <end position="238"/>
    </location>
</feature>
<dbReference type="Gene3D" id="3.40.50.11960">
    <property type="match status" value="1"/>
</dbReference>
<evidence type="ECO:0000313" key="2">
    <source>
        <dbReference type="EMBL" id="PWN88723.1"/>
    </source>
</evidence>
<feature type="region of interest" description="Disordered" evidence="1">
    <location>
        <begin position="81"/>
        <end position="124"/>
    </location>
</feature>
<feature type="compositionally biased region" description="Low complexity" evidence="1">
    <location>
        <begin position="462"/>
        <end position="488"/>
    </location>
</feature>
<feature type="compositionally biased region" description="Basic and acidic residues" evidence="1">
    <location>
        <begin position="317"/>
        <end position="326"/>
    </location>
</feature>
<organism evidence="2 3">
    <name type="scientific">Acaromyces ingoldii</name>
    <dbReference type="NCBI Taxonomy" id="215250"/>
    <lineage>
        <taxon>Eukaryota</taxon>
        <taxon>Fungi</taxon>
        <taxon>Dikarya</taxon>
        <taxon>Basidiomycota</taxon>
        <taxon>Ustilaginomycotina</taxon>
        <taxon>Exobasidiomycetes</taxon>
        <taxon>Exobasidiales</taxon>
        <taxon>Cryptobasidiaceae</taxon>
        <taxon>Acaromyces</taxon>
    </lineage>
</organism>
<evidence type="ECO:0000313" key="3">
    <source>
        <dbReference type="Proteomes" id="UP000245768"/>
    </source>
</evidence>
<feature type="compositionally biased region" description="Low complexity" evidence="1">
    <location>
        <begin position="267"/>
        <end position="283"/>
    </location>
</feature>
<protein>
    <submittedName>
        <fullName evidence="2">Uncharacterized protein</fullName>
    </submittedName>
</protein>
<feature type="region of interest" description="Disordered" evidence="1">
    <location>
        <begin position="455"/>
        <end position="546"/>
    </location>
</feature>
<feature type="compositionally biased region" description="Acidic residues" evidence="1">
    <location>
        <begin position="98"/>
        <end position="124"/>
    </location>
</feature>
<gene>
    <name evidence="2" type="ORF">FA10DRAFT_171904</name>
</gene>
<feature type="region of interest" description="Disordered" evidence="1">
    <location>
        <begin position="266"/>
        <end position="298"/>
    </location>
</feature>
<dbReference type="EMBL" id="KZ819638">
    <property type="protein sequence ID" value="PWN88723.1"/>
    <property type="molecule type" value="Genomic_DNA"/>
</dbReference>
<dbReference type="PANTHER" id="PTHR14659:SF1">
    <property type="entry name" value="ALPHA- AND GAMMA-ADAPTIN-BINDING PROTEIN P34"/>
    <property type="match status" value="1"/>
</dbReference>
<feature type="region of interest" description="Disordered" evidence="1">
    <location>
        <begin position="317"/>
        <end position="371"/>
    </location>
</feature>